<keyword evidence="4" id="KW-1185">Reference proteome</keyword>
<feature type="transmembrane region" description="Helical" evidence="2">
    <location>
        <begin position="232"/>
        <end position="254"/>
    </location>
</feature>
<dbReference type="GO" id="GO:0008237">
    <property type="term" value="F:metallopeptidase activity"/>
    <property type="evidence" value="ECO:0007669"/>
    <property type="project" value="UniProtKB-KW"/>
</dbReference>
<dbReference type="OrthoDB" id="9785431at2"/>
<proteinExistence type="predicted"/>
<comment type="caution">
    <text evidence="3">The sequence shown here is derived from an EMBL/GenBank/DDBJ whole genome shotgun (WGS) entry which is preliminary data.</text>
</comment>
<keyword evidence="2" id="KW-1133">Transmembrane helix</keyword>
<feature type="transmembrane region" description="Helical" evidence="2">
    <location>
        <begin position="266"/>
        <end position="287"/>
    </location>
</feature>
<dbReference type="InterPro" id="IPR026898">
    <property type="entry name" value="PrsW"/>
</dbReference>
<keyword evidence="3" id="KW-0482">Metalloprotease</keyword>
<dbReference type="AlphaFoldDB" id="A0A4V2JT97"/>
<feature type="transmembrane region" description="Helical" evidence="2">
    <location>
        <begin position="36"/>
        <end position="55"/>
    </location>
</feature>
<feature type="region of interest" description="Disordered" evidence="1">
    <location>
        <begin position="1"/>
        <end position="22"/>
    </location>
</feature>
<dbReference type="Proteomes" id="UP000291933">
    <property type="component" value="Unassembled WGS sequence"/>
</dbReference>
<sequence length="479" mass="52256">MAMSSKVALHERRQNGLPSTRTSTGPLGKRILLNRWTWVFVLMTLVYAGCLLFQYRMVTAPVKIEGGEVEGINFSAVRDAAKLAFPTLLFWIVAYAWLDRFRPQRPLVWWLALGWGGSVATAMSIVINTWAALEMQVTGGADPSQGARSAIFVAPFVEEAAKASVLFGIAIAYRYRLVSKVSGIVLAGLSAAGFAFTENIIYYARAIVFTSTTISAGDPDQAINTLVMLRGVWLAFGHPLFTTMTGIGVLVAVRTPSKVVRVLAPLVGYLAASLLHMAFNTAATFFSAGSQGVFLYFLVIIPLVLAVVIWILRQLIVESRRHRDRLADFVRMGWLTDADAYVFSRQRSRTRAALIAATRGWACLVATLRLQHAVTELVYLRDAQVRGTVDAAGDVRAHELLAQIRQLKATAVSDPRGRRLNLPDVRALGARLRALAGQLPWRRRATVPPQAGPYSGGTPAPVGSPAYSPVDPRWGPPTS</sequence>
<feature type="region of interest" description="Disordered" evidence="1">
    <location>
        <begin position="445"/>
        <end position="479"/>
    </location>
</feature>
<reference evidence="3 4" key="1">
    <citation type="submission" date="2019-01" db="EMBL/GenBank/DDBJ databases">
        <title>Lactibacter flavus gen. nov., sp. nov., a novel bacterium of the family Propionibacteriaceae isolated from raw milk and dairy products.</title>
        <authorList>
            <person name="Huptas C."/>
            <person name="Wenning M."/>
            <person name="Breitenwieser F."/>
            <person name="Doll E."/>
            <person name="Von Neubeck M."/>
            <person name="Busse H.-J."/>
            <person name="Scherer S."/>
        </authorList>
    </citation>
    <scope>NUCLEOTIDE SEQUENCE [LARGE SCALE GENOMIC DNA]</scope>
    <source>
        <strain evidence="4">DSM 22130 / JCM 15804 / WR061</strain>
    </source>
</reference>
<keyword evidence="3" id="KW-0378">Hydrolase</keyword>
<keyword evidence="2" id="KW-0812">Transmembrane</keyword>
<organism evidence="3 4">
    <name type="scientific">Propioniciclava tarda</name>
    <dbReference type="NCBI Taxonomy" id="433330"/>
    <lineage>
        <taxon>Bacteria</taxon>
        <taxon>Bacillati</taxon>
        <taxon>Actinomycetota</taxon>
        <taxon>Actinomycetes</taxon>
        <taxon>Propionibacteriales</taxon>
        <taxon>Propionibacteriaceae</taxon>
        <taxon>Propioniciclava</taxon>
    </lineage>
</organism>
<dbReference type="GO" id="GO:0006508">
    <property type="term" value="P:proteolysis"/>
    <property type="evidence" value="ECO:0007669"/>
    <property type="project" value="UniProtKB-KW"/>
</dbReference>
<dbReference type="PANTHER" id="PTHR36844:SF1">
    <property type="entry name" value="PROTEASE PRSW"/>
    <property type="match status" value="1"/>
</dbReference>
<feature type="transmembrane region" description="Helical" evidence="2">
    <location>
        <begin position="80"/>
        <end position="98"/>
    </location>
</feature>
<evidence type="ECO:0000313" key="4">
    <source>
        <dbReference type="Proteomes" id="UP000291933"/>
    </source>
</evidence>
<keyword evidence="2" id="KW-0472">Membrane</keyword>
<protein>
    <submittedName>
        <fullName evidence="3">PrsW family intramembrane metalloprotease</fullName>
    </submittedName>
</protein>
<gene>
    <name evidence="3" type="ORF">ET996_06185</name>
</gene>
<evidence type="ECO:0000256" key="1">
    <source>
        <dbReference type="SAM" id="MobiDB-lite"/>
    </source>
</evidence>
<evidence type="ECO:0000256" key="2">
    <source>
        <dbReference type="SAM" id="Phobius"/>
    </source>
</evidence>
<dbReference type="Pfam" id="PF13367">
    <property type="entry name" value="PrsW-protease"/>
    <property type="match status" value="1"/>
</dbReference>
<feature type="transmembrane region" description="Helical" evidence="2">
    <location>
        <begin position="107"/>
        <end position="131"/>
    </location>
</feature>
<keyword evidence="3" id="KW-0645">Protease</keyword>
<evidence type="ECO:0000313" key="3">
    <source>
        <dbReference type="EMBL" id="TBT95391.1"/>
    </source>
</evidence>
<dbReference type="EMBL" id="SDMR01000005">
    <property type="protein sequence ID" value="TBT95391.1"/>
    <property type="molecule type" value="Genomic_DNA"/>
</dbReference>
<name>A0A4V2JT97_PROTD</name>
<feature type="transmembrane region" description="Helical" evidence="2">
    <location>
        <begin position="293"/>
        <end position="312"/>
    </location>
</feature>
<accession>A0A4V2JT97</accession>
<feature type="transmembrane region" description="Helical" evidence="2">
    <location>
        <begin position="184"/>
        <end position="204"/>
    </location>
</feature>
<dbReference type="PANTHER" id="PTHR36844">
    <property type="entry name" value="PROTEASE PRSW"/>
    <property type="match status" value="1"/>
</dbReference>